<keyword evidence="3" id="KW-1185">Reference proteome</keyword>
<proteinExistence type="predicted"/>
<evidence type="ECO:0000313" key="3">
    <source>
        <dbReference type="Proteomes" id="UP000828390"/>
    </source>
</evidence>
<gene>
    <name evidence="2" type="ORF">DPMN_062697</name>
</gene>
<reference evidence="2" key="2">
    <citation type="submission" date="2020-11" db="EMBL/GenBank/DDBJ databases">
        <authorList>
            <person name="McCartney M.A."/>
            <person name="Auch B."/>
            <person name="Kono T."/>
            <person name="Mallez S."/>
            <person name="Becker A."/>
            <person name="Gohl D.M."/>
            <person name="Silverstein K.A.T."/>
            <person name="Koren S."/>
            <person name="Bechman K.B."/>
            <person name="Herman A."/>
            <person name="Abrahante J.E."/>
            <person name="Garbe J."/>
        </authorList>
    </citation>
    <scope>NUCLEOTIDE SEQUENCE</scope>
    <source>
        <strain evidence="2">Duluth1</strain>
        <tissue evidence="2">Whole animal</tissue>
    </source>
</reference>
<evidence type="ECO:0000256" key="1">
    <source>
        <dbReference type="SAM" id="MobiDB-lite"/>
    </source>
</evidence>
<evidence type="ECO:0000313" key="2">
    <source>
        <dbReference type="EMBL" id="KAH3719816.1"/>
    </source>
</evidence>
<protein>
    <submittedName>
        <fullName evidence="2">Uncharacterized protein</fullName>
    </submittedName>
</protein>
<accession>A0A9D4C959</accession>
<name>A0A9D4C959_DREPO</name>
<organism evidence="2 3">
    <name type="scientific">Dreissena polymorpha</name>
    <name type="common">Zebra mussel</name>
    <name type="synonym">Mytilus polymorpha</name>
    <dbReference type="NCBI Taxonomy" id="45954"/>
    <lineage>
        <taxon>Eukaryota</taxon>
        <taxon>Metazoa</taxon>
        <taxon>Spiralia</taxon>
        <taxon>Lophotrochozoa</taxon>
        <taxon>Mollusca</taxon>
        <taxon>Bivalvia</taxon>
        <taxon>Autobranchia</taxon>
        <taxon>Heteroconchia</taxon>
        <taxon>Euheterodonta</taxon>
        <taxon>Imparidentia</taxon>
        <taxon>Neoheterodontei</taxon>
        <taxon>Myida</taxon>
        <taxon>Dreissenoidea</taxon>
        <taxon>Dreissenidae</taxon>
        <taxon>Dreissena</taxon>
    </lineage>
</organism>
<sequence length="74" mass="8102">MSHSAPFTDGGSRQIPLDNTQPSSAVNSDKNALRRPRSAAESSIENGLKEINVHMIDMSSGIRLKCLQLCFRSE</sequence>
<dbReference type="AlphaFoldDB" id="A0A9D4C959"/>
<reference evidence="2" key="1">
    <citation type="journal article" date="2019" name="bioRxiv">
        <title>The Genome of the Zebra Mussel, Dreissena polymorpha: A Resource for Invasive Species Research.</title>
        <authorList>
            <person name="McCartney M.A."/>
            <person name="Auch B."/>
            <person name="Kono T."/>
            <person name="Mallez S."/>
            <person name="Zhang Y."/>
            <person name="Obille A."/>
            <person name="Becker A."/>
            <person name="Abrahante J.E."/>
            <person name="Garbe J."/>
            <person name="Badalamenti J.P."/>
            <person name="Herman A."/>
            <person name="Mangelson H."/>
            <person name="Liachko I."/>
            <person name="Sullivan S."/>
            <person name="Sone E.D."/>
            <person name="Koren S."/>
            <person name="Silverstein K.A.T."/>
            <person name="Beckman K.B."/>
            <person name="Gohl D.M."/>
        </authorList>
    </citation>
    <scope>NUCLEOTIDE SEQUENCE</scope>
    <source>
        <strain evidence="2">Duluth1</strain>
        <tissue evidence="2">Whole animal</tissue>
    </source>
</reference>
<comment type="caution">
    <text evidence="2">The sequence shown here is derived from an EMBL/GenBank/DDBJ whole genome shotgun (WGS) entry which is preliminary data.</text>
</comment>
<feature type="compositionally biased region" description="Polar residues" evidence="1">
    <location>
        <begin position="17"/>
        <end position="30"/>
    </location>
</feature>
<feature type="region of interest" description="Disordered" evidence="1">
    <location>
        <begin position="1"/>
        <end position="46"/>
    </location>
</feature>
<dbReference type="Proteomes" id="UP000828390">
    <property type="component" value="Unassembled WGS sequence"/>
</dbReference>
<dbReference type="EMBL" id="JAIWYP010000013">
    <property type="protein sequence ID" value="KAH3719816.1"/>
    <property type="molecule type" value="Genomic_DNA"/>
</dbReference>